<gene>
    <name evidence="1" type="ORF">LEP1GSC151_3341</name>
</gene>
<comment type="caution">
    <text evidence="1">The sequence shown here is derived from an EMBL/GenBank/DDBJ whole genome shotgun (WGS) entry which is preliminary data.</text>
</comment>
<sequence>MIQKSFCFVLILLFLASCTKSKKEDLQGGVFTFIKGNIKLYDKAGKIKKQDFLNLFYRKIKLKPLRILMQTFN</sequence>
<evidence type="ECO:0000313" key="2">
    <source>
        <dbReference type="Proteomes" id="UP000011776"/>
    </source>
</evidence>
<protein>
    <recommendedName>
        <fullName evidence="3">Lipoprotein</fullName>
    </recommendedName>
</protein>
<name>M3I6I7_LEPIR</name>
<organism evidence="1 2">
    <name type="scientific">Leptospira interrogans serovar Grippotyphosa str. LT2186</name>
    <dbReference type="NCBI Taxonomy" id="1001599"/>
    <lineage>
        <taxon>Bacteria</taxon>
        <taxon>Pseudomonadati</taxon>
        <taxon>Spirochaetota</taxon>
        <taxon>Spirochaetia</taxon>
        <taxon>Leptospirales</taxon>
        <taxon>Leptospiraceae</taxon>
        <taxon>Leptospira</taxon>
    </lineage>
</organism>
<dbReference type="Proteomes" id="UP000011776">
    <property type="component" value="Unassembled WGS sequence"/>
</dbReference>
<dbReference type="PROSITE" id="PS51257">
    <property type="entry name" value="PROKAR_LIPOPROTEIN"/>
    <property type="match status" value="1"/>
</dbReference>
<reference evidence="1 2" key="1">
    <citation type="submission" date="2013-02" db="EMBL/GenBank/DDBJ databases">
        <authorList>
            <person name="Harkins D.M."/>
            <person name="Durkin A.S."/>
            <person name="Brinkac L.M."/>
            <person name="Haft D.H."/>
            <person name="Selengut J.D."/>
            <person name="Sanka R."/>
            <person name="DePew J."/>
            <person name="Purushe J."/>
            <person name="Tulsiani S.M."/>
            <person name="Graham G.C."/>
            <person name="Burns M.-A."/>
            <person name="Dohnt M.F."/>
            <person name="Smythe L.D."/>
            <person name="McKay D.B."/>
            <person name="Craig S.B."/>
            <person name="Vinetz J.M."/>
            <person name="Sutton G.G."/>
            <person name="Nierman W.C."/>
            <person name="Fouts D.E."/>
        </authorList>
    </citation>
    <scope>NUCLEOTIDE SEQUENCE [LARGE SCALE GENOMIC DNA]</scope>
    <source>
        <strain evidence="1 2">LT2186</strain>
    </source>
</reference>
<proteinExistence type="predicted"/>
<accession>M3I6I7</accession>
<evidence type="ECO:0008006" key="3">
    <source>
        <dbReference type="Google" id="ProtNLM"/>
    </source>
</evidence>
<evidence type="ECO:0000313" key="1">
    <source>
        <dbReference type="EMBL" id="EMG11497.1"/>
    </source>
</evidence>
<dbReference type="EMBL" id="AFME02000164">
    <property type="protein sequence ID" value="EMG11497.1"/>
    <property type="molecule type" value="Genomic_DNA"/>
</dbReference>
<dbReference type="BioCyc" id="LINT1001599:G11K9-2216-MONOMER"/>
<dbReference type="AlphaFoldDB" id="M3I6I7"/>